<name>A0AAN9UCH3_9PEZI</name>
<feature type="compositionally biased region" description="Polar residues" evidence="1">
    <location>
        <begin position="128"/>
        <end position="146"/>
    </location>
</feature>
<protein>
    <submittedName>
        <fullName evidence="2">Uncharacterized protein</fullName>
    </submittedName>
</protein>
<sequence length="223" mass="24162">MPFPAPELGLLTSQLLEGTIEPKLEEVPRVLDMGTFLISTPQPSHVQQPQSIFGSTSGYNSSAGLQAHMSDTTNRQNPSKRSVLGEGEENDDQKRVKTGHLAFEQTTEPNKNSDTPDDYDLIDFNESPWDNQAGTAPTHSSTYPAATSQVSSSTRSGSVNDQEDAMMEDVFAPLPIGQARSGRLGGLASSRWNRPSEEGSEHSENDAQQMVDSHRTSGRTAKS</sequence>
<feature type="compositionally biased region" description="Low complexity" evidence="1">
    <location>
        <begin position="147"/>
        <end position="159"/>
    </location>
</feature>
<gene>
    <name evidence="2" type="ORF">SLS62_010231</name>
</gene>
<evidence type="ECO:0000313" key="3">
    <source>
        <dbReference type="Proteomes" id="UP001320420"/>
    </source>
</evidence>
<feature type="non-terminal residue" evidence="2">
    <location>
        <position position="223"/>
    </location>
</feature>
<comment type="caution">
    <text evidence="2">The sequence shown here is derived from an EMBL/GenBank/DDBJ whole genome shotgun (WGS) entry which is preliminary data.</text>
</comment>
<feature type="compositionally biased region" description="Polar residues" evidence="1">
    <location>
        <begin position="104"/>
        <end position="113"/>
    </location>
</feature>
<feature type="compositionally biased region" description="Polar residues" evidence="1">
    <location>
        <begin position="41"/>
        <end position="80"/>
    </location>
</feature>
<proteinExistence type="predicted"/>
<evidence type="ECO:0000313" key="2">
    <source>
        <dbReference type="EMBL" id="KAK7744376.1"/>
    </source>
</evidence>
<keyword evidence="3" id="KW-1185">Reference proteome</keyword>
<organism evidence="2 3">
    <name type="scientific">Diatrype stigma</name>
    <dbReference type="NCBI Taxonomy" id="117547"/>
    <lineage>
        <taxon>Eukaryota</taxon>
        <taxon>Fungi</taxon>
        <taxon>Dikarya</taxon>
        <taxon>Ascomycota</taxon>
        <taxon>Pezizomycotina</taxon>
        <taxon>Sordariomycetes</taxon>
        <taxon>Xylariomycetidae</taxon>
        <taxon>Xylariales</taxon>
        <taxon>Diatrypaceae</taxon>
        <taxon>Diatrype</taxon>
    </lineage>
</organism>
<reference evidence="2 3" key="1">
    <citation type="submission" date="2024-02" db="EMBL/GenBank/DDBJ databases">
        <title>De novo assembly and annotation of 12 fungi associated with fruit tree decline syndrome in Ontario, Canada.</title>
        <authorList>
            <person name="Sulman M."/>
            <person name="Ellouze W."/>
            <person name="Ilyukhin E."/>
        </authorList>
    </citation>
    <scope>NUCLEOTIDE SEQUENCE [LARGE SCALE GENOMIC DNA]</scope>
    <source>
        <strain evidence="2 3">M11/M66-122</strain>
    </source>
</reference>
<feature type="region of interest" description="Disordered" evidence="1">
    <location>
        <begin position="41"/>
        <end position="223"/>
    </location>
</feature>
<evidence type="ECO:0000256" key="1">
    <source>
        <dbReference type="SAM" id="MobiDB-lite"/>
    </source>
</evidence>
<feature type="compositionally biased region" description="Basic and acidic residues" evidence="1">
    <location>
        <begin position="194"/>
        <end position="205"/>
    </location>
</feature>
<dbReference type="AlphaFoldDB" id="A0AAN9UCH3"/>
<dbReference type="EMBL" id="JAKJXP020000121">
    <property type="protein sequence ID" value="KAK7744376.1"/>
    <property type="molecule type" value="Genomic_DNA"/>
</dbReference>
<accession>A0AAN9UCH3</accession>
<dbReference type="Proteomes" id="UP001320420">
    <property type="component" value="Unassembled WGS sequence"/>
</dbReference>